<dbReference type="Gene3D" id="1.20.1640.10">
    <property type="entry name" value="Multidrug efflux transporter AcrB transmembrane domain"/>
    <property type="match status" value="2"/>
</dbReference>
<accession>A0A1M7B9F0</accession>
<evidence type="ECO:0000256" key="4">
    <source>
        <dbReference type="ARBA" id="ARBA00022989"/>
    </source>
</evidence>
<evidence type="ECO:0000259" key="7">
    <source>
        <dbReference type="PROSITE" id="PS50156"/>
    </source>
</evidence>
<evidence type="ECO:0000313" key="9">
    <source>
        <dbReference type="Proteomes" id="UP000184260"/>
    </source>
</evidence>
<feature type="transmembrane region" description="Helical" evidence="6">
    <location>
        <begin position="374"/>
        <end position="395"/>
    </location>
</feature>
<evidence type="ECO:0000256" key="2">
    <source>
        <dbReference type="ARBA" id="ARBA00022475"/>
    </source>
</evidence>
<protein>
    <recommendedName>
        <fullName evidence="7">SSD domain-containing protein</fullName>
    </recommendedName>
</protein>
<dbReference type="PROSITE" id="PS50156">
    <property type="entry name" value="SSD"/>
    <property type="match status" value="2"/>
</dbReference>
<keyword evidence="9" id="KW-1185">Reference proteome</keyword>
<dbReference type="GO" id="GO:0022857">
    <property type="term" value="F:transmembrane transporter activity"/>
    <property type="evidence" value="ECO:0007669"/>
    <property type="project" value="InterPro"/>
</dbReference>
<feature type="domain" description="SSD" evidence="7">
    <location>
        <begin position="660"/>
        <end position="788"/>
    </location>
</feature>
<gene>
    <name evidence="8" type="ORF">SAMN05443669_1008109</name>
</gene>
<evidence type="ECO:0000256" key="5">
    <source>
        <dbReference type="ARBA" id="ARBA00023136"/>
    </source>
</evidence>
<feature type="transmembrane region" description="Helical" evidence="6">
    <location>
        <begin position="690"/>
        <end position="710"/>
    </location>
</feature>
<feature type="transmembrane region" description="Helical" evidence="6">
    <location>
        <begin position="339"/>
        <end position="362"/>
    </location>
</feature>
<feature type="transmembrane region" description="Helical" evidence="6">
    <location>
        <begin position="38"/>
        <end position="55"/>
    </location>
</feature>
<dbReference type="Proteomes" id="UP000184260">
    <property type="component" value="Unassembled WGS sequence"/>
</dbReference>
<keyword evidence="5 6" id="KW-0472">Membrane</keyword>
<dbReference type="STRING" id="69322.SAMN05443669_1008109"/>
<feature type="transmembrane region" description="Helical" evidence="6">
    <location>
        <begin position="246"/>
        <end position="265"/>
    </location>
</feature>
<feature type="transmembrane region" description="Helical" evidence="6">
    <location>
        <begin position="766"/>
        <end position="789"/>
    </location>
</feature>
<dbReference type="InterPro" id="IPR050545">
    <property type="entry name" value="Mycobact_MmpL"/>
</dbReference>
<reference evidence="9" key="1">
    <citation type="submission" date="2016-11" db="EMBL/GenBank/DDBJ databases">
        <authorList>
            <person name="Varghese N."/>
            <person name="Submissions S."/>
        </authorList>
    </citation>
    <scope>NUCLEOTIDE SEQUENCE [LARGE SCALE GENOMIC DNA]</scope>
    <source>
        <strain evidence="9">DSM 3661</strain>
    </source>
</reference>
<dbReference type="PANTHER" id="PTHR33406:SF12">
    <property type="entry name" value="BLR2997 PROTEIN"/>
    <property type="match status" value="1"/>
</dbReference>
<proteinExistence type="predicted"/>
<comment type="subcellular location">
    <subcellularLocation>
        <location evidence="1">Cell membrane</location>
        <topology evidence="1">Multi-pass membrane protein</topology>
    </subcellularLocation>
</comment>
<feature type="transmembrane region" description="Helical" evidence="6">
    <location>
        <begin position="636"/>
        <end position="655"/>
    </location>
</feature>
<feature type="transmembrane region" description="Helical" evidence="6">
    <location>
        <begin position="431"/>
        <end position="450"/>
    </location>
</feature>
<feature type="domain" description="SSD" evidence="7">
    <location>
        <begin position="272"/>
        <end position="397"/>
    </location>
</feature>
<dbReference type="OrthoDB" id="9805018at2"/>
<feature type="transmembrane region" description="Helical" evidence="6">
    <location>
        <begin position="662"/>
        <end position="684"/>
    </location>
</feature>
<feature type="transmembrane region" description="Helical" evidence="6">
    <location>
        <begin position="272"/>
        <end position="292"/>
    </location>
</feature>
<feature type="transmembrane region" description="Helical" evidence="6">
    <location>
        <begin position="298"/>
        <end position="318"/>
    </location>
</feature>
<keyword evidence="2" id="KW-1003">Cell membrane</keyword>
<dbReference type="PRINTS" id="PR00702">
    <property type="entry name" value="ACRIFLAVINRP"/>
</dbReference>
<evidence type="ECO:0000256" key="6">
    <source>
        <dbReference type="SAM" id="Phobius"/>
    </source>
</evidence>
<keyword evidence="3 6" id="KW-0812">Transmembrane</keyword>
<keyword evidence="4 6" id="KW-1133">Transmembrane helix</keyword>
<dbReference type="Pfam" id="PF03176">
    <property type="entry name" value="MMPL"/>
    <property type="match status" value="2"/>
</dbReference>
<evidence type="ECO:0000256" key="3">
    <source>
        <dbReference type="ARBA" id="ARBA00022692"/>
    </source>
</evidence>
<dbReference type="EMBL" id="FRBU01000008">
    <property type="protein sequence ID" value="SHL51563.1"/>
    <property type="molecule type" value="Genomic_DNA"/>
</dbReference>
<dbReference type="InterPro" id="IPR004869">
    <property type="entry name" value="MMPL_dom"/>
</dbReference>
<evidence type="ECO:0000256" key="1">
    <source>
        <dbReference type="ARBA" id="ARBA00004651"/>
    </source>
</evidence>
<organism evidence="8 9">
    <name type="scientific">Flavobacterium xanthum</name>
    <dbReference type="NCBI Taxonomy" id="69322"/>
    <lineage>
        <taxon>Bacteria</taxon>
        <taxon>Pseudomonadati</taxon>
        <taxon>Bacteroidota</taxon>
        <taxon>Flavobacteriia</taxon>
        <taxon>Flavobacteriales</taxon>
        <taxon>Flavobacteriaceae</taxon>
        <taxon>Flavobacterium</taxon>
    </lineage>
</organism>
<dbReference type="InterPro" id="IPR000731">
    <property type="entry name" value="SSD"/>
</dbReference>
<dbReference type="AlphaFoldDB" id="A0A1M7B9F0"/>
<sequence>MIYSGFNYLCSLYKVNMNKWFSLGFWELIARIVLRNRILMLSIIVVITALLALQWKNIQFSFTEANLLPDDNIVNIEYNAFLNRFGEEGNLIVVGVKDDTFFSPKAFAAWNKLMTAIKAQKEVDLVVSINDLKKLKKNDSLQTFELIPFVDLNKTNSQEYLNSIKKDLFQNMPFYEGLLFNKKSGSIRSAIYLDKQIVNTAGRKDYIVNDFIPKINAFEKETGIDLRVSGMPYIRTLNAMSILNEISLFIGASLLLTSLIFFFFFRSFRATLIAILIVIIGVMWTFGLLGLFNYHITVLTALVPTLVIVIGIPNCIFLTNKYQQEYSAHRNKAKALQRVITKVGTATLMTNLTTAAGFATFIITSSQLLKEFGIISSLSIVSLFFLCLIVIPIYYSYQPVPKQKHLEHLNRNYTRVFINWIEKTVKHNRRYVYSIALIVFLVSIIGALKIKTSGSLIEDMPKNTSFYKDILFFENEFEGIMPLEITVDTKRKKGVMKLSTLSKMDELQQTIEEIPELSKPISILNLVKYSKQAYYNGNPEYYDLPSSQEQSFILGYAKNATKNTKDNLMKSYVDSTGQVARITTFMRDIGTGNMAKIEDKLWTKANAVFPKDRYNVVMTGKALVFEKGTQYLLDNLVSSLLFAVFLISLLMVFMFRSFKMVVVSLIPNLLPLVITAGLMGYFGIPLKPSTILVFSIAFGLSVDDTIHFLAQYRQELKQNNWKIKKSVFATIKESGISMFYTSVVLFVGFSVFMLSDFGGTVALGGLIAITLAFGMLSNLMLLPCLVLTLNKSLTNKQEFIEPKIDILNNPNEEIEDLEKN</sequence>
<dbReference type="GO" id="GO:0005886">
    <property type="term" value="C:plasma membrane"/>
    <property type="evidence" value="ECO:0007669"/>
    <property type="project" value="UniProtKB-SubCell"/>
</dbReference>
<name>A0A1M7B9F0_9FLAO</name>
<dbReference type="InterPro" id="IPR001036">
    <property type="entry name" value="Acrflvin-R"/>
</dbReference>
<dbReference type="PANTHER" id="PTHR33406">
    <property type="entry name" value="MEMBRANE PROTEIN MJ1562-RELATED"/>
    <property type="match status" value="1"/>
</dbReference>
<dbReference type="SUPFAM" id="SSF82866">
    <property type="entry name" value="Multidrug efflux transporter AcrB transmembrane domain"/>
    <property type="match status" value="2"/>
</dbReference>
<feature type="transmembrane region" description="Helical" evidence="6">
    <location>
        <begin position="731"/>
        <end position="754"/>
    </location>
</feature>
<evidence type="ECO:0000313" key="8">
    <source>
        <dbReference type="EMBL" id="SHL51563.1"/>
    </source>
</evidence>